<protein>
    <submittedName>
        <fullName evidence="1">Uncharacterized protein</fullName>
    </submittedName>
</protein>
<dbReference type="EMBL" id="JANGCN010000059">
    <property type="protein sequence ID" value="MCQ5154362.1"/>
    <property type="molecule type" value="Genomic_DNA"/>
</dbReference>
<accession>A0AAW5KUZ2</accession>
<reference evidence="1" key="1">
    <citation type="submission" date="2022-06" db="EMBL/GenBank/DDBJ databases">
        <title>Isolation of gut microbiota from human fecal samples.</title>
        <authorList>
            <person name="Pamer E.G."/>
            <person name="Barat B."/>
            <person name="Waligurski E."/>
            <person name="Medina S."/>
            <person name="Paddock L."/>
            <person name="Mostad J."/>
        </authorList>
    </citation>
    <scope>NUCLEOTIDE SEQUENCE</scope>
    <source>
        <strain evidence="1">DFI.5.57</strain>
    </source>
</reference>
<gene>
    <name evidence="1" type="ORF">NE632_13785</name>
</gene>
<evidence type="ECO:0000313" key="2">
    <source>
        <dbReference type="Proteomes" id="UP001206236"/>
    </source>
</evidence>
<proteinExistence type="predicted"/>
<comment type="caution">
    <text evidence="1">The sequence shown here is derived from an EMBL/GenBank/DDBJ whole genome shotgun (WGS) entry which is preliminary data.</text>
</comment>
<sequence length="207" mass="24053">MCIKNVLNNCQISKDEREKYIDIILLNDTPDKTIEKLNNEIEDFFFDPSCRFSGKLCWQTAAEMLNYNRSSIPSCIFMVLIDCVKHFSSTDEENTLERLCAVNTDLTFDHVYFFDGQICMIDHEKTAVGEPEAGVARLIHDFIIQQKLEKSMLPELFLAMNEIDGLRVRNLISFVAFGFFHDIIEKNVIYCTNDTENLKILQELMRL</sequence>
<evidence type="ECO:0000313" key="1">
    <source>
        <dbReference type="EMBL" id="MCQ5154362.1"/>
    </source>
</evidence>
<name>A0AAW5KUZ2_9FIRM</name>
<organism evidence="1 2">
    <name type="scientific">Ruminococcus bicirculans</name>
    <name type="common">ex Wegman et al. 2014</name>
    <dbReference type="NCBI Taxonomy" id="1160721"/>
    <lineage>
        <taxon>Bacteria</taxon>
        <taxon>Bacillati</taxon>
        <taxon>Bacillota</taxon>
        <taxon>Clostridia</taxon>
        <taxon>Eubacteriales</taxon>
        <taxon>Oscillospiraceae</taxon>
        <taxon>Ruminococcus</taxon>
    </lineage>
</organism>
<dbReference type="AlphaFoldDB" id="A0AAW5KUZ2"/>
<dbReference type="Proteomes" id="UP001206236">
    <property type="component" value="Unassembled WGS sequence"/>
</dbReference>